<dbReference type="Gene3D" id="3.40.50.300">
    <property type="entry name" value="P-loop containing nucleotide triphosphate hydrolases"/>
    <property type="match status" value="1"/>
</dbReference>
<dbReference type="InterPro" id="IPR027417">
    <property type="entry name" value="P-loop_NTPase"/>
</dbReference>
<sequence length="254" mass="28292">MTALRLAVSGTYSTGKSTLTEALSLATGIPRTHAMTSREILADLIPGKTVMELNSVELLALGLRRFEERVQNESGLDGFISDGSIIHEWVYGQARAETGINPGAPAILRTVKRVAGWRHNHAYRTYLDIYGQISRERAATLYDAFVHLPVEFPLHDDGHRPVSEPFRHLSDTMLYDTVTSLGLPVLTVRGTTEERLSTVLDHYQLPTVLDVGDAIAQASDRVTRAQRRLQDNARVLAAQRNTSLARRIRYAARY</sequence>
<dbReference type="Pfam" id="PF13521">
    <property type="entry name" value="AAA_28"/>
    <property type="match status" value="1"/>
</dbReference>
<accession>A0A848KU74</accession>
<evidence type="ECO:0000259" key="1">
    <source>
        <dbReference type="Pfam" id="PF13521"/>
    </source>
</evidence>
<dbReference type="SUPFAM" id="SSF52540">
    <property type="entry name" value="P-loop containing nucleoside triphosphate hydrolases"/>
    <property type="match status" value="1"/>
</dbReference>
<dbReference type="AlphaFoldDB" id="A0A848KU74"/>
<protein>
    <submittedName>
        <fullName evidence="2">AAA family ATPase</fullName>
    </submittedName>
</protein>
<name>A0A848KU74_9ACTN</name>
<dbReference type="EMBL" id="JABBNB010000009">
    <property type="protein sequence ID" value="NMO01759.1"/>
    <property type="molecule type" value="Genomic_DNA"/>
</dbReference>
<dbReference type="InterPro" id="IPR038727">
    <property type="entry name" value="NadR/Ttd14_AAA_dom"/>
</dbReference>
<gene>
    <name evidence="2" type="ORF">HH308_11085</name>
</gene>
<evidence type="ECO:0000313" key="3">
    <source>
        <dbReference type="Proteomes" id="UP000550729"/>
    </source>
</evidence>
<organism evidence="2 3">
    <name type="scientific">Gordonia asplenii</name>
    <dbReference type="NCBI Taxonomy" id="2725283"/>
    <lineage>
        <taxon>Bacteria</taxon>
        <taxon>Bacillati</taxon>
        <taxon>Actinomycetota</taxon>
        <taxon>Actinomycetes</taxon>
        <taxon>Mycobacteriales</taxon>
        <taxon>Gordoniaceae</taxon>
        <taxon>Gordonia</taxon>
    </lineage>
</organism>
<dbReference type="RefSeq" id="WP_170194257.1">
    <property type="nucleotide sequence ID" value="NZ_JABBNB010000009.1"/>
</dbReference>
<reference evidence="2 3" key="1">
    <citation type="submission" date="2020-04" db="EMBL/GenBank/DDBJ databases">
        <title>Gordonia sp. nov. TBRC 11910.</title>
        <authorList>
            <person name="Suriyachadkun C."/>
        </authorList>
    </citation>
    <scope>NUCLEOTIDE SEQUENCE [LARGE SCALE GENOMIC DNA]</scope>
    <source>
        <strain evidence="2 3">TBRC 11910</strain>
    </source>
</reference>
<dbReference type="Proteomes" id="UP000550729">
    <property type="component" value="Unassembled WGS sequence"/>
</dbReference>
<comment type="caution">
    <text evidence="2">The sequence shown here is derived from an EMBL/GenBank/DDBJ whole genome shotgun (WGS) entry which is preliminary data.</text>
</comment>
<feature type="domain" description="NadR/Ttd14 AAA" evidence="1">
    <location>
        <begin position="6"/>
        <end position="195"/>
    </location>
</feature>
<proteinExistence type="predicted"/>
<evidence type="ECO:0000313" key="2">
    <source>
        <dbReference type="EMBL" id="NMO01759.1"/>
    </source>
</evidence>
<keyword evidence="3" id="KW-1185">Reference proteome</keyword>